<feature type="transmembrane region" description="Helical" evidence="2">
    <location>
        <begin position="23"/>
        <end position="43"/>
    </location>
</feature>
<reference evidence="4 5" key="1">
    <citation type="submission" date="2016-01" db="EMBL/GenBank/DDBJ databases">
        <title>Whole genome sequencing of Myroides marinus L41.</title>
        <authorList>
            <person name="Hong K.W."/>
        </authorList>
    </citation>
    <scope>NUCLEOTIDE SEQUENCE [LARGE SCALE GENOMIC DNA]</scope>
    <source>
        <strain evidence="4 5">L41</strain>
    </source>
</reference>
<dbReference type="InterPro" id="IPR025698">
    <property type="entry name" value="2TM_dom"/>
</dbReference>
<protein>
    <recommendedName>
        <fullName evidence="3">2TM domain-containing protein</fullName>
    </recommendedName>
</protein>
<evidence type="ECO:0000313" key="5">
    <source>
        <dbReference type="Proteomes" id="UP000076630"/>
    </source>
</evidence>
<dbReference type="RefSeq" id="WP_038984446.1">
    <property type="nucleotide sequence ID" value="NZ_JWJO01000003.1"/>
</dbReference>
<dbReference type="EMBL" id="LQNU01000065">
    <property type="protein sequence ID" value="KZE78301.1"/>
    <property type="molecule type" value="Genomic_DNA"/>
</dbReference>
<feature type="compositionally biased region" description="Low complexity" evidence="1">
    <location>
        <begin position="124"/>
        <end position="141"/>
    </location>
</feature>
<dbReference type="OrthoDB" id="1443721at2"/>
<keyword evidence="2" id="KW-0812">Transmembrane</keyword>
<feature type="region of interest" description="Disordered" evidence="1">
    <location>
        <begin position="121"/>
        <end position="147"/>
    </location>
</feature>
<keyword evidence="2" id="KW-1133">Transmembrane helix</keyword>
<proteinExistence type="predicted"/>
<dbReference type="Proteomes" id="UP000076630">
    <property type="component" value="Unassembled WGS sequence"/>
</dbReference>
<feature type="transmembrane region" description="Helical" evidence="2">
    <location>
        <begin position="55"/>
        <end position="76"/>
    </location>
</feature>
<gene>
    <name evidence="4" type="ORF">AV926_12660</name>
</gene>
<accession>A0A163XR35</accession>
<keyword evidence="2" id="KW-0472">Membrane</keyword>
<evidence type="ECO:0000313" key="4">
    <source>
        <dbReference type="EMBL" id="KZE78301.1"/>
    </source>
</evidence>
<feature type="domain" description="2TM" evidence="3">
    <location>
        <begin position="12"/>
        <end position="95"/>
    </location>
</feature>
<evidence type="ECO:0000256" key="1">
    <source>
        <dbReference type="SAM" id="MobiDB-lite"/>
    </source>
</evidence>
<name>A0A163XR35_9FLAO</name>
<keyword evidence="5" id="KW-1185">Reference proteome</keyword>
<sequence length="147" mass="17381">MKRDESYEMYDYARQKIKQKKMLFFHFVVFVLGSILLFCFNGLVQDQNAVGYTKWWPYAVSAWALFVFLHAVNVLIVDRFMGKRWEERQIKRLVEMQEKRIKELRAKVEKDYPLVDTKRDLGHTTPAVDTTTAPTTTANPTIEIDKQ</sequence>
<evidence type="ECO:0000256" key="2">
    <source>
        <dbReference type="SAM" id="Phobius"/>
    </source>
</evidence>
<organism evidence="4 5">
    <name type="scientific">Myroides marinus</name>
    <dbReference type="NCBI Taxonomy" id="703342"/>
    <lineage>
        <taxon>Bacteria</taxon>
        <taxon>Pseudomonadati</taxon>
        <taxon>Bacteroidota</taxon>
        <taxon>Flavobacteriia</taxon>
        <taxon>Flavobacteriales</taxon>
        <taxon>Flavobacteriaceae</taxon>
        <taxon>Myroides</taxon>
    </lineage>
</organism>
<comment type="caution">
    <text evidence="4">The sequence shown here is derived from an EMBL/GenBank/DDBJ whole genome shotgun (WGS) entry which is preliminary data.</text>
</comment>
<dbReference type="AlphaFoldDB" id="A0A163XR35"/>
<evidence type="ECO:0000259" key="3">
    <source>
        <dbReference type="Pfam" id="PF13239"/>
    </source>
</evidence>
<dbReference type="Pfam" id="PF13239">
    <property type="entry name" value="2TM"/>
    <property type="match status" value="1"/>
</dbReference>